<dbReference type="Gene3D" id="6.10.140.2220">
    <property type="match status" value="1"/>
</dbReference>
<evidence type="ECO:0000313" key="6">
    <source>
        <dbReference type="EMBL" id="KAE9982350.1"/>
    </source>
</evidence>
<name>A0A8H3V6M3_VENIN</name>
<evidence type="ECO:0000256" key="4">
    <source>
        <dbReference type="PROSITE-ProRule" id="PRU00134"/>
    </source>
</evidence>
<dbReference type="GO" id="GO:0008270">
    <property type="term" value="F:zinc ion binding"/>
    <property type="evidence" value="ECO:0007669"/>
    <property type="project" value="UniProtKB-KW"/>
</dbReference>
<comment type="caution">
    <text evidence="6">The sequence shown here is derived from an EMBL/GenBank/DDBJ whole genome shotgun (WGS) entry which is preliminary data.</text>
</comment>
<dbReference type="EMBL" id="WNWQ01000045">
    <property type="protein sequence ID" value="KAE9982350.1"/>
    <property type="molecule type" value="Genomic_DNA"/>
</dbReference>
<dbReference type="PROSITE" id="PS01360">
    <property type="entry name" value="ZF_MYND_1"/>
    <property type="match status" value="1"/>
</dbReference>
<gene>
    <name evidence="6" type="ORF">BLS_006193</name>
</gene>
<proteinExistence type="predicted"/>
<organism evidence="6 7">
    <name type="scientific">Venturia inaequalis</name>
    <name type="common">Apple scab fungus</name>
    <dbReference type="NCBI Taxonomy" id="5025"/>
    <lineage>
        <taxon>Eukaryota</taxon>
        <taxon>Fungi</taxon>
        <taxon>Dikarya</taxon>
        <taxon>Ascomycota</taxon>
        <taxon>Pezizomycotina</taxon>
        <taxon>Dothideomycetes</taxon>
        <taxon>Pleosporomycetidae</taxon>
        <taxon>Venturiales</taxon>
        <taxon>Venturiaceae</taxon>
        <taxon>Venturia</taxon>
    </lineage>
</organism>
<evidence type="ECO:0000256" key="1">
    <source>
        <dbReference type="ARBA" id="ARBA00022723"/>
    </source>
</evidence>
<evidence type="ECO:0000313" key="7">
    <source>
        <dbReference type="Proteomes" id="UP000433883"/>
    </source>
</evidence>
<dbReference type="PROSITE" id="PS50865">
    <property type="entry name" value="ZF_MYND_2"/>
    <property type="match status" value="1"/>
</dbReference>
<dbReference type="InterPro" id="IPR002893">
    <property type="entry name" value="Znf_MYND"/>
</dbReference>
<dbReference type="Pfam" id="PF01753">
    <property type="entry name" value="zf-MYND"/>
    <property type="match status" value="1"/>
</dbReference>
<evidence type="ECO:0000256" key="2">
    <source>
        <dbReference type="ARBA" id="ARBA00022771"/>
    </source>
</evidence>
<keyword evidence="2 4" id="KW-0863">Zinc-finger</keyword>
<feature type="domain" description="MYND-type" evidence="5">
    <location>
        <begin position="266"/>
        <end position="302"/>
    </location>
</feature>
<dbReference type="SUPFAM" id="SSF144232">
    <property type="entry name" value="HIT/MYND zinc finger-like"/>
    <property type="match status" value="1"/>
</dbReference>
<sequence length="541" mass="60127">MTSNSKSRYQPTALTSATLPSLLQKILDSHTTPTNLVVGSSEAVFVRDLHASTEFEKAQQAHEAEAEGLDPAKAQRIASRTHPLAIPTIHQILTSRTVNVTFCETLAQLQAQLAVYGIRKTDHGPDGDEREGTDVPTLALLNSIHLHRGTSSFSAQGLSRTLASAVEAAHRHRQKLVLVEYPSHVPATSGEDMDTDYGDEEMLDTTEEQMKDIWEEQLAILNVATKSFGAGERGWKSFTIRNHLLLLFKQPSLASSLVKNTMAGSCAYCAKPGSQYCATCKLTTYCSKACQKSDWKAHKHVCKAFNNFDKSARPSKDHHIAFFFPENDAIPQVVWLESYWLAPARCTITNSADVDKFLGAGKFNKAMTIEYNERTGKALDDLIDVHHHDDFLVNGSNLNQSIFKVAPNTYWRGPMLASCQVGQGLDALEHRDMNPTDFRHLIDHFAGYAYRIGMGANTVGKANVPEPKMEFLDGHEVQNRYPESNIAKIQKFNDIMHTEGLEAAVKSIPREKGDEKSFANLQKLVEEDKKKQKAKEQAEKS</sequence>
<keyword evidence="3" id="KW-0862">Zinc</keyword>
<evidence type="ECO:0000256" key="3">
    <source>
        <dbReference type="ARBA" id="ARBA00022833"/>
    </source>
</evidence>
<protein>
    <recommendedName>
        <fullName evidence="5">MYND-type domain-containing protein</fullName>
    </recommendedName>
</protein>
<evidence type="ECO:0000259" key="5">
    <source>
        <dbReference type="PROSITE" id="PS50865"/>
    </source>
</evidence>
<dbReference type="Proteomes" id="UP000433883">
    <property type="component" value="Unassembled WGS sequence"/>
</dbReference>
<accession>A0A8H3V6M3</accession>
<reference evidence="6 7" key="1">
    <citation type="submission" date="2019-11" db="EMBL/GenBank/DDBJ databases">
        <title>Venturia inaequalis Genome Resource.</title>
        <authorList>
            <person name="Lichtner F.J."/>
        </authorList>
    </citation>
    <scope>NUCLEOTIDE SEQUENCE [LARGE SCALE GENOMIC DNA]</scope>
    <source>
        <strain evidence="6">Bline_iso_100314</strain>
    </source>
</reference>
<keyword evidence="1" id="KW-0479">Metal-binding</keyword>
<dbReference type="AlphaFoldDB" id="A0A8H3V6M3"/>